<accession>A0A9D9HEK2</accession>
<reference evidence="1" key="1">
    <citation type="submission" date="2020-10" db="EMBL/GenBank/DDBJ databases">
        <authorList>
            <person name="Gilroy R."/>
        </authorList>
    </citation>
    <scope>NUCLEOTIDE SEQUENCE</scope>
    <source>
        <strain evidence="1">20514</strain>
    </source>
</reference>
<gene>
    <name evidence="1" type="ORF">IAC29_01645</name>
</gene>
<evidence type="ECO:0000313" key="2">
    <source>
        <dbReference type="Proteomes" id="UP000810252"/>
    </source>
</evidence>
<dbReference type="AlphaFoldDB" id="A0A9D9HEK2"/>
<dbReference type="Proteomes" id="UP000810252">
    <property type="component" value="Unassembled WGS sequence"/>
</dbReference>
<organism evidence="1 2">
    <name type="scientific">Candidatus Cryptobacteroides merdigallinarum</name>
    <dbReference type="NCBI Taxonomy" id="2840770"/>
    <lineage>
        <taxon>Bacteria</taxon>
        <taxon>Pseudomonadati</taxon>
        <taxon>Bacteroidota</taxon>
        <taxon>Bacteroidia</taxon>
        <taxon>Bacteroidales</taxon>
        <taxon>Candidatus Cryptobacteroides</taxon>
    </lineage>
</organism>
<evidence type="ECO:0000313" key="1">
    <source>
        <dbReference type="EMBL" id="MBO8447959.1"/>
    </source>
</evidence>
<comment type="caution">
    <text evidence="1">The sequence shown here is derived from an EMBL/GenBank/DDBJ whole genome shotgun (WGS) entry which is preliminary data.</text>
</comment>
<sequence length="562" mass="60630">MSAVSGQYPSSRTIISGDNLDKVLWSEKDRIGFYYRTAGSADALSGAELGVYRIYPDETVFTGTLSDVTAEHSYDCYAVYPLPESVSGTDAVIDLPAVQDGLYDSSVDGTSCDVMVSGPVSGVPLGNPDGDIPVVFTHKAHAFRIQVPVDRNQWGVDVKKLRVEFPVPVVGKLTVDLADAAAAPVLASEGASSTVWLDLKKALNESEEDSADGIYAWIFTAPVSVAGEIRFTAYSAEGYQSETVSVSLDKELQAGKITPVNLTIPQELAYSSVTLKIGENHLGEDYQTVTVTAPEGARFRNGEQTLVFQKNEAQEYPIEFYDSYDGIDNLTPMKSAALTVDFESEHAIVSCESLNLADFQSGTSETVFNRDVPYLLYEDFSGATSADGNRSTNELGGNNLSGWSASNYDISGGQSIRMRRYVGSALGQVQIFSGRLDSPFLSALKGTAVIKVSFEVGGTTYSDIFGTDLNSSYGFGTSKTTGAIDCKNEIENIIIQYESAGTDGSYTNLPLTKEAEFQAGKDDRLTWRAISNEPPYMIGTVYVYLDNIRVSIKGDTQSAENN</sequence>
<reference evidence="1" key="2">
    <citation type="journal article" date="2021" name="PeerJ">
        <title>Extensive microbial diversity within the chicken gut microbiome revealed by metagenomics and culture.</title>
        <authorList>
            <person name="Gilroy R."/>
            <person name="Ravi A."/>
            <person name="Getino M."/>
            <person name="Pursley I."/>
            <person name="Horton D.L."/>
            <person name="Alikhan N.F."/>
            <person name="Baker D."/>
            <person name="Gharbi K."/>
            <person name="Hall N."/>
            <person name="Watson M."/>
            <person name="Adriaenssens E.M."/>
            <person name="Foster-Nyarko E."/>
            <person name="Jarju S."/>
            <person name="Secka A."/>
            <person name="Antonio M."/>
            <person name="Oren A."/>
            <person name="Chaudhuri R.R."/>
            <person name="La Ragione R."/>
            <person name="Hildebrand F."/>
            <person name="Pallen M.J."/>
        </authorList>
    </citation>
    <scope>NUCLEOTIDE SEQUENCE</scope>
    <source>
        <strain evidence="1">20514</strain>
    </source>
</reference>
<dbReference type="EMBL" id="JADIMQ010000024">
    <property type="protein sequence ID" value="MBO8447959.1"/>
    <property type="molecule type" value="Genomic_DNA"/>
</dbReference>
<name>A0A9D9HEK2_9BACT</name>
<protein>
    <submittedName>
        <fullName evidence="1">Fimbrillin family protein</fullName>
    </submittedName>
</protein>
<proteinExistence type="predicted"/>